<dbReference type="Proteomes" id="UP001628193">
    <property type="component" value="Unassembled WGS sequence"/>
</dbReference>
<reference evidence="1 2" key="1">
    <citation type="submission" date="2024-05" db="EMBL/GenBank/DDBJ databases">
        <authorList>
            <consortium name="Candidatus Magnetaquicoccaceae bacterium FCR-1 genome sequencing consortium"/>
            <person name="Shimoshige H."/>
            <person name="Shimamura S."/>
            <person name="Taoka A."/>
            <person name="Kobayashi H."/>
            <person name="Maekawa T."/>
        </authorList>
    </citation>
    <scope>NUCLEOTIDE SEQUENCE [LARGE SCALE GENOMIC DNA]</scope>
    <source>
        <strain evidence="1 2">FCR-1</strain>
    </source>
</reference>
<keyword evidence="2" id="KW-1185">Reference proteome</keyword>
<organism evidence="1 2">
    <name type="scientific">Candidatus Magnetaquiglobus chichijimensis</name>
    <dbReference type="NCBI Taxonomy" id="3141448"/>
    <lineage>
        <taxon>Bacteria</taxon>
        <taxon>Pseudomonadati</taxon>
        <taxon>Pseudomonadota</taxon>
        <taxon>Magnetococcia</taxon>
        <taxon>Magnetococcales</taxon>
        <taxon>Candidatus Magnetaquicoccaceae</taxon>
        <taxon>Candidatus Magnetaquiglobus</taxon>
    </lineage>
</organism>
<reference evidence="1 2" key="2">
    <citation type="submission" date="2024-09" db="EMBL/GenBank/DDBJ databases">
        <title>Draft genome sequence of Candidatus Magnetaquicoccaceae bacterium FCR-1.</title>
        <authorList>
            <person name="Shimoshige H."/>
            <person name="Shimamura S."/>
            <person name="Taoka A."/>
            <person name="Kobayashi H."/>
            <person name="Maekawa T."/>
        </authorList>
    </citation>
    <scope>NUCLEOTIDE SEQUENCE [LARGE SCALE GENOMIC DNA]</scope>
    <source>
        <strain evidence="1 2">FCR-1</strain>
    </source>
</reference>
<name>A0ABQ0CCR6_9PROT</name>
<comment type="caution">
    <text evidence="1">The sequence shown here is derived from an EMBL/GenBank/DDBJ whole genome shotgun (WGS) entry which is preliminary data.</text>
</comment>
<gene>
    <name evidence="1" type="ORF">SIID45300_03046</name>
</gene>
<dbReference type="EMBL" id="BAAFGK010000005">
    <property type="protein sequence ID" value="GAB0058692.1"/>
    <property type="molecule type" value="Genomic_DNA"/>
</dbReference>
<protein>
    <submittedName>
        <fullName evidence="1">Uncharacterized protein</fullName>
    </submittedName>
</protein>
<evidence type="ECO:0000313" key="1">
    <source>
        <dbReference type="EMBL" id="GAB0058692.1"/>
    </source>
</evidence>
<proteinExistence type="predicted"/>
<evidence type="ECO:0000313" key="2">
    <source>
        <dbReference type="Proteomes" id="UP001628193"/>
    </source>
</evidence>
<accession>A0ABQ0CCR6</accession>
<sequence>MTGFAWMFEFLVATFAAHQIPSIGKQPLDEI</sequence>